<gene>
    <name evidence="1" type="ORF">VNO77_14635</name>
</gene>
<name>A0AAN9LZ06_CANGL</name>
<keyword evidence="2" id="KW-1185">Reference proteome</keyword>
<evidence type="ECO:0000313" key="1">
    <source>
        <dbReference type="EMBL" id="KAK7344699.1"/>
    </source>
</evidence>
<accession>A0AAN9LZ06</accession>
<sequence length="201" mass="22724">MSLLLQYTSDPSKWCETTKLWACSPTYLVQMLSTYSVPGGSLWLVDIARLIPWGVALLASIFIMGKYSSLYITLLLADLKDDLQAYASTLGVWTQYPKDPPQPWPADAPCSRRLNGHNQSSCVLAFDEHTWRGGSVPTQNELFILCAWHSWPYERCYLSKPLNGFVKHEGVSLPEVRSSYDVLTQPTFLAWSYRGCMTRSS</sequence>
<dbReference type="AlphaFoldDB" id="A0AAN9LZ06"/>
<comment type="caution">
    <text evidence="1">The sequence shown here is derived from an EMBL/GenBank/DDBJ whole genome shotgun (WGS) entry which is preliminary data.</text>
</comment>
<evidence type="ECO:0000313" key="2">
    <source>
        <dbReference type="Proteomes" id="UP001367508"/>
    </source>
</evidence>
<protein>
    <submittedName>
        <fullName evidence="1">Uncharacterized protein</fullName>
    </submittedName>
</protein>
<reference evidence="1 2" key="1">
    <citation type="submission" date="2024-01" db="EMBL/GenBank/DDBJ databases">
        <title>The genomes of 5 underutilized Papilionoideae crops provide insights into root nodulation and disease resistanc.</title>
        <authorList>
            <person name="Jiang F."/>
        </authorList>
    </citation>
    <scope>NUCLEOTIDE SEQUENCE [LARGE SCALE GENOMIC DNA]</scope>
    <source>
        <strain evidence="1">LVBAO_FW01</strain>
        <tissue evidence="1">Leaves</tissue>
    </source>
</reference>
<organism evidence="1 2">
    <name type="scientific">Canavalia gladiata</name>
    <name type="common">Sword bean</name>
    <name type="synonym">Dolichos gladiatus</name>
    <dbReference type="NCBI Taxonomy" id="3824"/>
    <lineage>
        <taxon>Eukaryota</taxon>
        <taxon>Viridiplantae</taxon>
        <taxon>Streptophyta</taxon>
        <taxon>Embryophyta</taxon>
        <taxon>Tracheophyta</taxon>
        <taxon>Spermatophyta</taxon>
        <taxon>Magnoliopsida</taxon>
        <taxon>eudicotyledons</taxon>
        <taxon>Gunneridae</taxon>
        <taxon>Pentapetalae</taxon>
        <taxon>rosids</taxon>
        <taxon>fabids</taxon>
        <taxon>Fabales</taxon>
        <taxon>Fabaceae</taxon>
        <taxon>Papilionoideae</taxon>
        <taxon>50 kb inversion clade</taxon>
        <taxon>NPAAA clade</taxon>
        <taxon>indigoferoid/millettioid clade</taxon>
        <taxon>Phaseoleae</taxon>
        <taxon>Canavalia</taxon>
    </lineage>
</organism>
<proteinExistence type="predicted"/>
<dbReference type="EMBL" id="JAYMYQ010000003">
    <property type="protein sequence ID" value="KAK7344699.1"/>
    <property type="molecule type" value="Genomic_DNA"/>
</dbReference>
<dbReference type="Proteomes" id="UP001367508">
    <property type="component" value="Unassembled WGS sequence"/>
</dbReference>